<accession>A0ABW5PDN2</accession>
<evidence type="ECO:0000256" key="1">
    <source>
        <dbReference type="SAM" id="SignalP"/>
    </source>
</evidence>
<evidence type="ECO:0000313" key="3">
    <source>
        <dbReference type="Proteomes" id="UP001597541"/>
    </source>
</evidence>
<dbReference type="Proteomes" id="UP001597541">
    <property type="component" value="Unassembled WGS sequence"/>
</dbReference>
<dbReference type="RefSeq" id="WP_377603015.1">
    <property type="nucleotide sequence ID" value="NZ_JBHUME010000007.1"/>
</dbReference>
<protein>
    <submittedName>
        <fullName evidence="2">Uncharacterized protein</fullName>
    </submittedName>
</protein>
<reference evidence="3" key="1">
    <citation type="journal article" date="2019" name="Int. J. Syst. Evol. Microbiol.">
        <title>The Global Catalogue of Microorganisms (GCM) 10K type strain sequencing project: providing services to taxonomists for standard genome sequencing and annotation.</title>
        <authorList>
            <consortium name="The Broad Institute Genomics Platform"/>
            <consortium name="The Broad Institute Genome Sequencing Center for Infectious Disease"/>
            <person name="Wu L."/>
            <person name="Ma J."/>
        </authorList>
    </citation>
    <scope>NUCLEOTIDE SEQUENCE [LARGE SCALE GENOMIC DNA]</scope>
    <source>
        <strain evidence="3">KCTC 3950</strain>
    </source>
</reference>
<gene>
    <name evidence="2" type="ORF">ACFSUF_11745</name>
</gene>
<feature type="signal peptide" evidence="1">
    <location>
        <begin position="1"/>
        <end position="27"/>
    </location>
</feature>
<name>A0ABW5PDN2_9BACL</name>
<proteinExistence type="predicted"/>
<sequence>MKTISVKFAAMLTAVLLFSMNTGAVSATGAYTPVKPSKDTHAAYIDKLALANGKTVVVADYIQWYEGASADKVFLDREPDSGLEGAPDGYYIVNDNAKLRKLTVSPKAAVYMQIYNRTGNWEDADIVWNEKISLAAFKKLIAKDASLKDYPYHLVVKDGVVVKIIQQYIP</sequence>
<evidence type="ECO:0000313" key="2">
    <source>
        <dbReference type="EMBL" id="MFD2613098.1"/>
    </source>
</evidence>
<feature type="chain" id="PRO_5045261963" evidence="1">
    <location>
        <begin position="28"/>
        <end position="170"/>
    </location>
</feature>
<keyword evidence="1" id="KW-0732">Signal</keyword>
<keyword evidence="3" id="KW-1185">Reference proteome</keyword>
<comment type="caution">
    <text evidence="2">The sequence shown here is derived from an EMBL/GenBank/DDBJ whole genome shotgun (WGS) entry which is preliminary data.</text>
</comment>
<organism evidence="2 3">
    <name type="scientific">Paenibacillus gansuensis</name>
    <dbReference type="NCBI Taxonomy" id="306542"/>
    <lineage>
        <taxon>Bacteria</taxon>
        <taxon>Bacillati</taxon>
        <taxon>Bacillota</taxon>
        <taxon>Bacilli</taxon>
        <taxon>Bacillales</taxon>
        <taxon>Paenibacillaceae</taxon>
        <taxon>Paenibacillus</taxon>
    </lineage>
</organism>
<dbReference type="EMBL" id="JBHUME010000007">
    <property type="protein sequence ID" value="MFD2613098.1"/>
    <property type="molecule type" value="Genomic_DNA"/>
</dbReference>